<organism evidence="2">
    <name type="scientific">Anopheles marajoara</name>
    <dbReference type="NCBI Taxonomy" id="58244"/>
    <lineage>
        <taxon>Eukaryota</taxon>
        <taxon>Metazoa</taxon>
        <taxon>Ecdysozoa</taxon>
        <taxon>Arthropoda</taxon>
        <taxon>Hexapoda</taxon>
        <taxon>Insecta</taxon>
        <taxon>Pterygota</taxon>
        <taxon>Neoptera</taxon>
        <taxon>Endopterygota</taxon>
        <taxon>Diptera</taxon>
        <taxon>Nematocera</taxon>
        <taxon>Culicoidea</taxon>
        <taxon>Culicidae</taxon>
        <taxon>Anophelinae</taxon>
        <taxon>Anopheles</taxon>
    </lineage>
</organism>
<reference evidence="2" key="1">
    <citation type="submission" date="2018-01" db="EMBL/GenBank/DDBJ databases">
        <title>An insight into the sialome of Amazonian anophelines.</title>
        <authorList>
            <person name="Ribeiro J.M."/>
            <person name="Scarpassa V."/>
            <person name="Calvo E."/>
        </authorList>
    </citation>
    <scope>NUCLEOTIDE SEQUENCE</scope>
    <source>
        <tissue evidence="2">Salivary glands</tissue>
    </source>
</reference>
<accession>A0A2M4C752</accession>
<proteinExistence type="predicted"/>
<keyword evidence="1" id="KW-0732">Signal</keyword>
<feature type="signal peptide" evidence="1">
    <location>
        <begin position="1"/>
        <end position="16"/>
    </location>
</feature>
<evidence type="ECO:0000313" key="2">
    <source>
        <dbReference type="EMBL" id="MBW61162.1"/>
    </source>
</evidence>
<dbReference type="AlphaFoldDB" id="A0A2M4C752"/>
<name>A0A2M4C752_9DIPT</name>
<evidence type="ECO:0000256" key="1">
    <source>
        <dbReference type="SAM" id="SignalP"/>
    </source>
</evidence>
<dbReference type="EMBL" id="GGFJ01012021">
    <property type="protein sequence ID" value="MBW61162.1"/>
    <property type="molecule type" value="Transcribed_RNA"/>
</dbReference>
<sequence>MAPWVLELLMCCSVLCSRWFTDVMTRFGPLEEPAGQLCSCFFFLCAVLRSSILVSIGRESRETPRWCVGWNIRMERTPEYRRTGEEGVECQHQRKVFAQWGPSRVSGCVWRMSIIIIIIHQPQ</sequence>
<protein>
    <submittedName>
        <fullName evidence="2">Putative secreted protein</fullName>
    </submittedName>
</protein>
<feature type="chain" id="PRO_5014649754" evidence="1">
    <location>
        <begin position="17"/>
        <end position="123"/>
    </location>
</feature>